<dbReference type="AlphaFoldDB" id="A0A0B4XCT9"/>
<dbReference type="Proteomes" id="UP000031368">
    <property type="component" value="Plasmid pRgalR602c"/>
</dbReference>
<sequence length="56" mass="5856">MTAIGESQAADVAPLKPFLLVAPGVAFLGPGIGELALDHVISSSWLPSHSQRMSRQ</sequence>
<organism evidence="1 2">
    <name type="scientific">Rhizobium gallicum bv. gallicum R602sp</name>
    <dbReference type="NCBI Taxonomy" id="1041138"/>
    <lineage>
        <taxon>Bacteria</taxon>
        <taxon>Pseudomonadati</taxon>
        <taxon>Pseudomonadota</taxon>
        <taxon>Alphaproteobacteria</taxon>
        <taxon>Hyphomicrobiales</taxon>
        <taxon>Rhizobiaceae</taxon>
        <taxon>Rhizobium/Agrobacterium group</taxon>
        <taxon>Rhizobium</taxon>
    </lineage>
</organism>
<dbReference type="KEGG" id="rga:RGR602_PC01805"/>
<protein>
    <submittedName>
        <fullName evidence="1">Uncharacterized protein</fullName>
    </submittedName>
</protein>
<dbReference type="HOGENOM" id="CLU_3011165_0_0_5"/>
<gene>
    <name evidence="1" type="ORF">RGR602_PC01805</name>
</gene>
<keyword evidence="1" id="KW-0614">Plasmid</keyword>
<name>A0A0B4XCT9_9HYPH</name>
<geneLocation type="plasmid" evidence="1 2">
    <name>pRgalR602c</name>
</geneLocation>
<accession>A0A0B4XCT9</accession>
<keyword evidence="2" id="KW-1185">Reference proteome</keyword>
<evidence type="ECO:0000313" key="2">
    <source>
        <dbReference type="Proteomes" id="UP000031368"/>
    </source>
</evidence>
<reference evidence="1 2" key="1">
    <citation type="submission" date="2013-11" db="EMBL/GenBank/DDBJ databases">
        <title>Complete genome sequence of Rhizobium gallicum bv. gallicum R602.</title>
        <authorList>
            <person name="Bustos P."/>
            <person name="Santamaria R.I."/>
            <person name="Lozano L."/>
            <person name="Acosta J.L."/>
            <person name="Ormeno-Orrillo E."/>
            <person name="Rogel M.A."/>
            <person name="Romero D."/>
            <person name="Cevallos M.A."/>
            <person name="Martinez-Romero E."/>
            <person name="Gonzalez V."/>
        </authorList>
    </citation>
    <scope>NUCLEOTIDE SEQUENCE [LARGE SCALE GENOMIC DNA]</scope>
    <source>
        <strain evidence="1 2">R602</strain>
        <plasmid evidence="1 2">pRgalR602c</plasmid>
    </source>
</reference>
<dbReference type="EMBL" id="CP006880">
    <property type="protein sequence ID" value="AJD45829.1"/>
    <property type="molecule type" value="Genomic_DNA"/>
</dbReference>
<proteinExistence type="predicted"/>
<evidence type="ECO:0000313" key="1">
    <source>
        <dbReference type="EMBL" id="AJD45829.1"/>
    </source>
</evidence>